<sequence length="87" mass="9374">MRKYILAAALIAPAIAFAPASAFAHYCKSHHHHHHHHHHAKADDGAYGSSKTMKKDEMGSTSSGSKNLNKNQDMNKDTTGGSSGTTY</sequence>
<evidence type="ECO:0000313" key="3">
    <source>
        <dbReference type="EMBL" id="GLI95006.1"/>
    </source>
</evidence>
<comment type="caution">
    <text evidence="3">The sequence shown here is derived from an EMBL/GenBank/DDBJ whole genome shotgun (WGS) entry which is preliminary data.</text>
</comment>
<protein>
    <submittedName>
        <fullName evidence="3">Uncharacterized protein</fullName>
    </submittedName>
</protein>
<proteinExistence type="predicted"/>
<feature type="signal peptide" evidence="2">
    <location>
        <begin position="1"/>
        <end position="24"/>
    </location>
</feature>
<dbReference type="RefSeq" id="WP_281805325.1">
    <property type="nucleotide sequence ID" value="NZ_BSEC01000001.1"/>
</dbReference>
<evidence type="ECO:0000256" key="1">
    <source>
        <dbReference type="SAM" id="MobiDB-lite"/>
    </source>
</evidence>
<feature type="compositionally biased region" description="Basic residues" evidence="1">
    <location>
        <begin position="28"/>
        <end position="40"/>
    </location>
</feature>
<gene>
    <name evidence="3" type="ORF">LMG27198_39980</name>
</gene>
<keyword evidence="2" id="KW-0732">Signal</keyword>
<feature type="compositionally biased region" description="Polar residues" evidence="1">
    <location>
        <begin position="59"/>
        <end position="87"/>
    </location>
</feature>
<accession>A0A9W6GXP3</accession>
<feature type="region of interest" description="Disordered" evidence="1">
    <location>
        <begin position="28"/>
        <end position="87"/>
    </location>
</feature>
<keyword evidence="4" id="KW-1185">Reference proteome</keyword>
<dbReference type="Proteomes" id="UP001144323">
    <property type="component" value="Unassembled WGS sequence"/>
</dbReference>
<reference evidence="3" key="1">
    <citation type="journal article" date="2023" name="Int. J. Syst. Evol. Microbiol.">
        <title>Methylocystis iwaonis sp. nov., a type II methane-oxidizing bacterium from surface soil of a rice paddy field in Japan, and emended description of the genus Methylocystis (ex Whittenbury et al. 1970) Bowman et al. 1993.</title>
        <authorList>
            <person name="Kaise H."/>
            <person name="Sawadogo J.B."/>
            <person name="Alam M.S."/>
            <person name="Ueno C."/>
            <person name="Dianou D."/>
            <person name="Shinjo R."/>
            <person name="Asakawa S."/>
        </authorList>
    </citation>
    <scope>NUCLEOTIDE SEQUENCE</scope>
    <source>
        <strain evidence="3">LMG27198</strain>
    </source>
</reference>
<evidence type="ECO:0000313" key="4">
    <source>
        <dbReference type="Proteomes" id="UP001144323"/>
    </source>
</evidence>
<organism evidence="3 4">
    <name type="scientific">Methylocystis echinoides</name>
    <dbReference type="NCBI Taxonomy" id="29468"/>
    <lineage>
        <taxon>Bacteria</taxon>
        <taxon>Pseudomonadati</taxon>
        <taxon>Pseudomonadota</taxon>
        <taxon>Alphaproteobacteria</taxon>
        <taxon>Hyphomicrobiales</taxon>
        <taxon>Methylocystaceae</taxon>
        <taxon>Methylocystis</taxon>
    </lineage>
</organism>
<name>A0A9W6GXP3_9HYPH</name>
<dbReference type="AlphaFoldDB" id="A0A9W6GXP3"/>
<evidence type="ECO:0000256" key="2">
    <source>
        <dbReference type="SAM" id="SignalP"/>
    </source>
</evidence>
<feature type="chain" id="PRO_5040802636" evidence="2">
    <location>
        <begin position="25"/>
        <end position="87"/>
    </location>
</feature>
<dbReference type="EMBL" id="BSEC01000001">
    <property type="protein sequence ID" value="GLI95006.1"/>
    <property type="molecule type" value="Genomic_DNA"/>
</dbReference>